<keyword evidence="1" id="KW-0472">Membrane</keyword>
<dbReference type="EMBL" id="FZPH01000001">
    <property type="protein sequence ID" value="SNS72227.1"/>
    <property type="molecule type" value="Genomic_DNA"/>
</dbReference>
<name>A0A239GSX4_9ACTN</name>
<evidence type="ECO:0000313" key="2">
    <source>
        <dbReference type="EMBL" id="SNS72227.1"/>
    </source>
</evidence>
<dbReference type="Proteomes" id="UP000198362">
    <property type="component" value="Unassembled WGS sequence"/>
</dbReference>
<protein>
    <submittedName>
        <fullName evidence="2">Uncharacterized protein</fullName>
    </submittedName>
</protein>
<keyword evidence="1" id="KW-0812">Transmembrane</keyword>
<reference evidence="2 3" key="1">
    <citation type="submission" date="2017-06" db="EMBL/GenBank/DDBJ databases">
        <authorList>
            <person name="Kim H.J."/>
            <person name="Triplett B.A."/>
        </authorList>
    </citation>
    <scope>NUCLEOTIDE SEQUENCE [LARGE SCALE GENOMIC DNA]</scope>
    <source>
        <strain evidence="2 3">CGMCC 4.5593</strain>
    </source>
</reference>
<dbReference type="RefSeq" id="WP_089244243.1">
    <property type="nucleotide sequence ID" value="NZ_FZPH01000001.1"/>
</dbReference>
<feature type="transmembrane region" description="Helical" evidence="1">
    <location>
        <begin position="32"/>
        <end position="52"/>
    </location>
</feature>
<evidence type="ECO:0000313" key="3">
    <source>
        <dbReference type="Proteomes" id="UP000198362"/>
    </source>
</evidence>
<dbReference type="AlphaFoldDB" id="A0A239GSX4"/>
<accession>A0A239GSX4</accession>
<sequence length="105" mass="11925">MSDPEPNRLIARLAPWRLDEDDPRFRPPPRPAVVGLVAVLLVVLPVCGFFFWHGEDEIAVDRTRVGTEEMLTGRCFNEVNDRMRLDKAMPVACTEPHEVEVVGTR</sequence>
<gene>
    <name evidence="2" type="ORF">SAMN05421812_101548</name>
</gene>
<organism evidence="2 3">
    <name type="scientific">Asanoa hainanensis</name>
    <dbReference type="NCBI Taxonomy" id="560556"/>
    <lineage>
        <taxon>Bacteria</taxon>
        <taxon>Bacillati</taxon>
        <taxon>Actinomycetota</taxon>
        <taxon>Actinomycetes</taxon>
        <taxon>Micromonosporales</taxon>
        <taxon>Micromonosporaceae</taxon>
        <taxon>Asanoa</taxon>
    </lineage>
</organism>
<keyword evidence="3" id="KW-1185">Reference proteome</keyword>
<proteinExistence type="predicted"/>
<keyword evidence="1" id="KW-1133">Transmembrane helix</keyword>
<evidence type="ECO:0000256" key="1">
    <source>
        <dbReference type="SAM" id="Phobius"/>
    </source>
</evidence>